<dbReference type="Gene3D" id="3.40.50.300">
    <property type="entry name" value="P-loop containing nucleotide triphosphate hydrolases"/>
    <property type="match status" value="1"/>
</dbReference>
<evidence type="ECO:0000256" key="1">
    <source>
        <dbReference type="ARBA" id="ARBA00022737"/>
    </source>
</evidence>
<evidence type="ECO:0000259" key="2">
    <source>
        <dbReference type="Pfam" id="PF24883"/>
    </source>
</evidence>
<dbReference type="PANTHER" id="PTHR10039:SF14">
    <property type="entry name" value="NACHT DOMAIN-CONTAINING PROTEIN"/>
    <property type="match status" value="1"/>
</dbReference>
<protein>
    <recommendedName>
        <fullName evidence="2">Nephrocystin 3-like N-terminal domain-containing protein</fullName>
    </recommendedName>
</protein>
<dbReference type="Pfam" id="PF24883">
    <property type="entry name" value="NPHP3_N"/>
    <property type="match status" value="1"/>
</dbReference>
<reference evidence="3 4" key="1">
    <citation type="submission" date="2024-09" db="EMBL/GenBank/DDBJ databases">
        <title>Rethinking Asexuality: The Enigmatic Case of Functional Sexual Genes in Lepraria (Stereocaulaceae).</title>
        <authorList>
            <person name="Doellman M."/>
            <person name="Sun Y."/>
            <person name="Barcenas-Pena A."/>
            <person name="Lumbsch H.T."/>
            <person name="Grewe F."/>
        </authorList>
    </citation>
    <scope>NUCLEOTIDE SEQUENCE [LARGE SCALE GENOMIC DNA]</scope>
    <source>
        <strain evidence="3 4">Grewe 0041</strain>
    </source>
</reference>
<dbReference type="InterPro" id="IPR056884">
    <property type="entry name" value="NPHP3-like_N"/>
</dbReference>
<keyword evidence="4" id="KW-1185">Reference proteome</keyword>
<dbReference type="PANTHER" id="PTHR10039">
    <property type="entry name" value="AMELOGENIN"/>
    <property type="match status" value="1"/>
</dbReference>
<keyword evidence="1" id="KW-0677">Repeat</keyword>
<dbReference type="EMBL" id="JBHFEH010000009">
    <property type="protein sequence ID" value="KAL2056061.1"/>
    <property type="molecule type" value="Genomic_DNA"/>
</dbReference>
<comment type="caution">
    <text evidence="3">The sequence shown here is derived from an EMBL/GenBank/DDBJ whole genome shotgun (WGS) entry which is preliminary data.</text>
</comment>
<accession>A0ABR4BGA5</accession>
<evidence type="ECO:0000313" key="4">
    <source>
        <dbReference type="Proteomes" id="UP001590951"/>
    </source>
</evidence>
<dbReference type="InterPro" id="IPR027417">
    <property type="entry name" value="P-loop_NTPase"/>
</dbReference>
<dbReference type="Proteomes" id="UP001590951">
    <property type="component" value="Unassembled WGS sequence"/>
</dbReference>
<name>A0ABR4BGA5_9LECA</name>
<proteinExistence type="predicted"/>
<feature type="domain" description="Nephrocystin 3-like N-terminal" evidence="2">
    <location>
        <begin position="2"/>
        <end position="143"/>
    </location>
</feature>
<sequence>MKDPKMMSWFEPNFSCPNLWLRGIPGAGKTVLTSMMVEEAVRLGSCTFTYVYCKYKDGRKDNFKAIARALLNQMVRTNQDLVPHLYEECVSSGQVVLDSEKQLRTNLKKVCQCLEDSFLIIDGIDECNTVERRKFLTFVPPIVGKAKDVQENTMRGLFINRDEGSIRRMFSQAVIRKIGVNDNSPDIRSFTALQVSKLVEKFEISEAIGVKLISMVTGRAKGELV</sequence>
<evidence type="ECO:0000313" key="3">
    <source>
        <dbReference type="EMBL" id="KAL2056061.1"/>
    </source>
</evidence>
<dbReference type="SUPFAM" id="SSF52540">
    <property type="entry name" value="P-loop containing nucleoside triphosphate hydrolases"/>
    <property type="match status" value="1"/>
</dbReference>
<gene>
    <name evidence="3" type="ORF">ABVK25_003704</name>
</gene>
<organism evidence="3 4">
    <name type="scientific">Lepraria finkii</name>
    <dbReference type="NCBI Taxonomy" id="1340010"/>
    <lineage>
        <taxon>Eukaryota</taxon>
        <taxon>Fungi</taxon>
        <taxon>Dikarya</taxon>
        <taxon>Ascomycota</taxon>
        <taxon>Pezizomycotina</taxon>
        <taxon>Lecanoromycetes</taxon>
        <taxon>OSLEUM clade</taxon>
        <taxon>Lecanoromycetidae</taxon>
        <taxon>Lecanorales</taxon>
        <taxon>Lecanorineae</taxon>
        <taxon>Stereocaulaceae</taxon>
        <taxon>Lepraria</taxon>
    </lineage>
</organism>